<organism evidence="3 4">
    <name type="scientific">Pisolithus tinctorius Marx 270</name>
    <dbReference type="NCBI Taxonomy" id="870435"/>
    <lineage>
        <taxon>Eukaryota</taxon>
        <taxon>Fungi</taxon>
        <taxon>Dikarya</taxon>
        <taxon>Basidiomycota</taxon>
        <taxon>Agaricomycotina</taxon>
        <taxon>Agaricomycetes</taxon>
        <taxon>Agaricomycetidae</taxon>
        <taxon>Boletales</taxon>
        <taxon>Sclerodermatineae</taxon>
        <taxon>Pisolithaceae</taxon>
        <taxon>Pisolithus</taxon>
    </lineage>
</organism>
<feature type="compositionally biased region" description="Low complexity" evidence="1">
    <location>
        <begin position="345"/>
        <end position="381"/>
    </location>
</feature>
<dbReference type="GO" id="GO:0009251">
    <property type="term" value="P:glucan catabolic process"/>
    <property type="evidence" value="ECO:0007669"/>
    <property type="project" value="TreeGrafter"/>
</dbReference>
<dbReference type="CDD" id="cd02181">
    <property type="entry name" value="GH16_fungal_Lam16A_glucanase"/>
    <property type="match status" value="1"/>
</dbReference>
<name>A0A0C3JUL3_PISTI</name>
<protein>
    <submittedName>
        <fullName evidence="3">Glycoside hydrolase family 16 protein</fullName>
    </submittedName>
</protein>
<dbReference type="HOGENOM" id="CLU_016972_2_1_1"/>
<dbReference type="SUPFAM" id="SSF49899">
    <property type="entry name" value="Concanavalin A-like lectins/glucanases"/>
    <property type="match status" value="1"/>
</dbReference>
<dbReference type="PANTHER" id="PTHR10963">
    <property type="entry name" value="GLYCOSYL HYDROLASE-RELATED"/>
    <property type="match status" value="1"/>
</dbReference>
<dbReference type="AlphaFoldDB" id="A0A0C3JUL3"/>
<gene>
    <name evidence="3" type="ORF">M404DRAFT_10104</name>
</gene>
<reference evidence="4" key="2">
    <citation type="submission" date="2015-01" db="EMBL/GenBank/DDBJ databases">
        <title>Evolutionary Origins and Diversification of the Mycorrhizal Mutualists.</title>
        <authorList>
            <consortium name="DOE Joint Genome Institute"/>
            <consortium name="Mycorrhizal Genomics Consortium"/>
            <person name="Kohler A."/>
            <person name="Kuo A."/>
            <person name="Nagy L.G."/>
            <person name="Floudas D."/>
            <person name="Copeland A."/>
            <person name="Barry K.W."/>
            <person name="Cichocki N."/>
            <person name="Veneault-Fourrey C."/>
            <person name="LaButti K."/>
            <person name="Lindquist E.A."/>
            <person name="Lipzen A."/>
            <person name="Lundell T."/>
            <person name="Morin E."/>
            <person name="Murat C."/>
            <person name="Riley R."/>
            <person name="Ohm R."/>
            <person name="Sun H."/>
            <person name="Tunlid A."/>
            <person name="Henrissat B."/>
            <person name="Grigoriev I.V."/>
            <person name="Hibbett D.S."/>
            <person name="Martin F."/>
        </authorList>
    </citation>
    <scope>NUCLEOTIDE SEQUENCE [LARGE SCALE GENOMIC DNA]</scope>
    <source>
        <strain evidence="4">Marx 270</strain>
    </source>
</reference>
<evidence type="ECO:0000313" key="3">
    <source>
        <dbReference type="EMBL" id="KIO01147.1"/>
    </source>
</evidence>
<dbReference type="PANTHER" id="PTHR10963:SF24">
    <property type="entry name" value="GLYCOSIDASE C21B10.07-RELATED"/>
    <property type="match status" value="1"/>
</dbReference>
<dbReference type="InParanoid" id="A0A0C3JUL3"/>
<keyword evidence="2" id="KW-0732">Signal</keyword>
<dbReference type="Pfam" id="PF26113">
    <property type="entry name" value="GH16_XgeA"/>
    <property type="match status" value="1"/>
</dbReference>
<dbReference type="InterPro" id="IPR050546">
    <property type="entry name" value="Glycosyl_Hydrlase_16"/>
</dbReference>
<reference evidence="3 4" key="1">
    <citation type="submission" date="2014-04" db="EMBL/GenBank/DDBJ databases">
        <authorList>
            <consortium name="DOE Joint Genome Institute"/>
            <person name="Kuo A."/>
            <person name="Kohler A."/>
            <person name="Costa M.D."/>
            <person name="Nagy L.G."/>
            <person name="Floudas D."/>
            <person name="Copeland A."/>
            <person name="Barry K.W."/>
            <person name="Cichocki N."/>
            <person name="Veneault-Fourrey C."/>
            <person name="LaButti K."/>
            <person name="Lindquist E.A."/>
            <person name="Lipzen A."/>
            <person name="Lundell T."/>
            <person name="Morin E."/>
            <person name="Murat C."/>
            <person name="Sun H."/>
            <person name="Tunlid A."/>
            <person name="Henrissat B."/>
            <person name="Grigoriev I.V."/>
            <person name="Hibbett D.S."/>
            <person name="Martin F."/>
            <person name="Nordberg H.P."/>
            <person name="Cantor M.N."/>
            <person name="Hua S.X."/>
        </authorList>
    </citation>
    <scope>NUCLEOTIDE SEQUENCE [LARGE SCALE GENOMIC DNA]</scope>
    <source>
        <strain evidence="3 4">Marx 270</strain>
    </source>
</reference>
<evidence type="ECO:0000256" key="1">
    <source>
        <dbReference type="SAM" id="MobiDB-lite"/>
    </source>
</evidence>
<dbReference type="Proteomes" id="UP000054217">
    <property type="component" value="Unassembled WGS sequence"/>
</dbReference>
<keyword evidence="3" id="KW-0378">Hydrolase</keyword>
<dbReference type="OrthoDB" id="192832at2759"/>
<evidence type="ECO:0000256" key="2">
    <source>
        <dbReference type="SAM" id="SignalP"/>
    </source>
</evidence>
<dbReference type="InterPro" id="IPR013320">
    <property type="entry name" value="ConA-like_dom_sf"/>
</dbReference>
<dbReference type="Gene3D" id="2.60.120.200">
    <property type="match status" value="1"/>
</dbReference>
<dbReference type="GO" id="GO:0016787">
    <property type="term" value="F:hydrolase activity"/>
    <property type="evidence" value="ECO:0007669"/>
    <property type="project" value="UniProtKB-KW"/>
</dbReference>
<accession>A0A0C3JUL3</accession>
<dbReference type="STRING" id="870435.A0A0C3JUL3"/>
<dbReference type="EMBL" id="KN831991">
    <property type="protein sequence ID" value="KIO01147.1"/>
    <property type="molecule type" value="Genomic_DNA"/>
</dbReference>
<feature type="signal peptide" evidence="2">
    <location>
        <begin position="1"/>
        <end position="19"/>
    </location>
</feature>
<evidence type="ECO:0000313" key="4">
    <source>
        <dbReference type="Proteomes" id="UP000054217"/>
    </source>
</evidence>
<keyword evidence="4" id="KW-1185">Reference proteome</keyword>
<feature type="region of interest" description="Disordered" evidence="1">
    <location>
        <begin position="345"/>
        <end position="391"/>
    </location>
</feature>
<proteinExistence type="predicted"/>
<sequence length="423" mass="45270">MVGLVFFSIFALLASTGSAYDVIREYSGSTFFDGWDFYGAPDNLTLGMTAPFASQFGSLSCQGNVTWLSETDAISQGLAYVNNQGHVILKVDNTTNVTYGQERNSVRITTQDAYELGSLWLIDVNHIPYGCSVWPAFWSFGPKWPDDGEIDIIEGINLMTYNQMAIHTTAGCTHSGSVGQLGTNGPTTDCSQPSGCTVIETSPNSFQSGFAASGGGVWATRFDATGIYIWFWSRPDIPQSISQATSTSSLDSSDWGTPHANFSSLTCNMTAFFTPQNLVLDITLCGDCLLKVFLRYRAGLSWDYDPTCGSSGPTGLCYNDCVVGPGSPLYDTAYWDISYIRTYTSSVSTPSPSGSPASSSSSATRTSTTATSISSAASTDTNIADTPPFLQPIGSGEPHVAPRVSWRMALVYGLIIVLSSAPW</sequence>
<feature type="chain" id="PRO_5002166290" evidence="2">
    <location>
        <begin position="20"/>
        <end position="423"/>
    </location>
</feature>